<gene>
    <name evidence="2" type="ORF">ACFPZN_53695</name>
</gene>
<name>A0ABW1AIV7_9ACTN</name>
<comment type="caution">
    <text evidence="2">The sequence shown here is derived from an EMBL/GenBank/DDBJ whole genome shotgun (WGS) entry which is preliminary data.</text>
</comment>
<feature type="transmembrane region" description="Helical" evidence="1">
    <location>
        <begin position="55"/>
        <end position="72"/>
    </location>
</feature>
<keyword evidence="1" id="KW-1133">Transmembrane helix</keyword>
<evidence type="ECO:0000313" key="3">
    <source>
        <dbReference type="Proteomes" id="UP001596074"/>
    </source>
</evidence>
<evidence type="ECO:0000256" key="1">
    <source>
        <dbReference type="SAM" id="Phobius"/>
    </source>
</evidence>
<proteinExistence type="predicted"/>
<protein>
    <submittedName>
        <fullName evidence="2">Uncharacterized protein</fullName>
    </submittedName>
</protein>
<organism evidence="2 3">
    <name type="scientific">Actinomadura rugatobispora</name>
    <dbReference type="NCBI Taxonomy" id="1994"/>
    <lineage>
        <taxon>Bacteria</taxon>
        <taxon>Bacillati</taxon>
        <taxon>Actinomycetota</taxon>
        <taxon>Actinomycetes</taxon>
        <taxon>Streptosporangiales</taxon>
        <taxon>Thermomonosporaceae</taxon>
        <taxon>Actinomadura</taxon>
    </lineage>
</organism>
<dbReference type="EMBL" id="JBHSON010000160">
    <property type="protein sequence ID" value="MFC5754526.1"/>
    <property type="molecule type" value="Genomic_DNA"/>
</dbReference>
<sequence length="125" mass="13754">MLLRRRRVLLVGLRGLVLFGGRLRWPPAAFGSLPLLLLALARRGSAPRVLLGRRAGLLLLLLLLLRLTVLGLRRPVLRLGRPVLVRGGTVLAAVLRLWRAGRRSGRPRGAGRLVLALPVLLLRLL</sequence>
<dbReference type="Proteomes" id="UP001596074">
    <property type="component" value="Unassembled WGS sequence"/>
</dbReference>
<keyword evidence="1" id="KW-0472">Membrane</keyword>
<accession>A0ABW1AIV7</accession>
<keyword evidence="3" id="KW-1185">Reference proteome</keyword>
<evidence type="ECO:0000313" key="2">
    <source>
        <dbReference type="EMBL" id="MFC5754526.1"/>
    </source>
</evidence>
<reference evidence="3" key="1">
    <citation type="journal article" date="2019" name="Int. J. Syst. Evol. Microbiol.">
        <title>The Global Catalogue of Microorganisms (GCM) 10K type strain sequencing project: providing services to taxonomists for standard genome sequencing and annotation.</title>
        <authorList>
            <consortium name="The Broad Institute Genomics Platform"/>
            <consortium name="The Broad Institute Genome Sequencing Center for Infectious Disease"/>
            <person name="Wu L."/>
            <person name="Ma J."/>
        </authorList>
    </citation>
    <scope>NUCLEOTIDE SEQUENCE [LARGE SCALE GENOMIC DNA]</scope>
    <source>
        <strain evidence="3">KCTC 42087</strain>
    </source>
</reference>
<dbReference type="RefSeq" id="WP_378292717.1">
    <property type="nucleotide sequence ID" value="NZ_JBHSON010000160.1"/>
</dbReference>
<keyword evidence="1" id="KW-0812">Transmembrane</keyword>